<protein>
    <recommendedName>
        <fullName evidence="3">4a-hydroxytetrahydrobiopterin dehydratase</fullName>
        <ecNumber evidence="3">4.2.1.96</ecNumber>
    </recommendedName>
</protein>
<organism evidence="5 6">
    <name type="scientific">Fontibacillus phaseoli</name>
    <dbReference type="NCBI Taxonomy" id="1416533"/>
    <lineage>
        <taxon>Bacteria</taxon>
        <taxon>Bacillati</taxon>
        <taxon>Bacillota</taxon>
        <taxon>Bacilli</taxon>
        <taxon>Bacillales</taxon>
        <taxon>Paenibacillaceae</taxon>
        <taxon>Fontibacillus</taxon>
    </lineage>
</organism>
<dbReference type="NCBIfam" id="NF002017">
    <property type="entry name" value="PRK00823.1-2"/>
    <property type="match status" value="1"/>
</dbReference>
<dbReference type="Proteomes" id="UP000253090">
    <property type="component" value="Unassembled WGS sequence"/>
</dbReference>
<gene>
    <name evidence="5" type="ORF">DFP94_11763</name>
</gene>
<dbReference type="PANTHER" id="PTHR12599:SF0">
    <property type="entry name" value="PTERIN-4-ALPHA-CARBINOLAMINE DEHYDRATASE"/>
    <property type="match status" value="1"/>
</dbReference>
<dbReference type="OrthoDB" id="9800108at2"/>
<dbReference type="GO" id="GO:0008124">
    <property type="term" value="F:4-alpha-hydroxytetrahydrobiopterin dehydratase activity"/>
    <property type="evidence" value="ECO:0007669"/>
    <property type="project" value="UniProtKB-EC"/>
</dbReference>
<dbReference type="Pfam" id="PF01329">
    <property type="entry name" value="Pterin_4a"/>
    <property type="match status" value="1"/>
</dbReference>
<keyword evidence="4" id="KW-0456">Lyase</keyword>
<evidence type="ECO:0000256" key="3">
    <source>
        <dbReference type="ARBA" id="ARBA00013252"/>
    </source>
</evidence>
<evidence type="ECO:0000313" key="5">
    <source>
        <dbReference type="EMBL" id="RCX14453.1"/>
    </source>
</evidence>
<comment type="catalytic activity">
    <reaction evidence="1">
        <text>(4aS,6R)-4a-hydroxy-L-erythro-5,6,7,8-tetrahydrobiopterin = (6R)-L-erythro-6,7-dihydrobiopterin + H2O</text>
        <dbReference type="Rhea" id="RHEA:11920"/>
        <dbReference type="ChEBI" id="CHEBI:15377"/>
        <dbReference type="ChEBI" id="CHEBI:15642"/>
        <dbReference type="ChEBI" id="CHEBI:43120"/>
        <dbReference type="EC" id="4.2.1.96"/>
    </reaction>
</comment>
<evidence type="ECO:0000256" key="2">
    <source>
        <dbReference type="ARBA" id="ARBA00006472"/>
    </source>
</evidence>
<name>A0A369AZ66_9BACL</name>
<dbReference type="RefSeq" id="WP_114498919.1">
    <property type="nucleotide sequence ID" value="NZ_QPJW01000017.1"/>
</dbReference>
<dbReference type="PANTHER" id="PTHR12599">
    <property type="entry name" value="PTERIN-4-ALPHA-CARBINOLAMINE DEHYDRATASE"/>
    <property type="match status" value="1"/>
</dbReference>
<keyword evidence="6" id="KW-1185">Reference proteome</keyword>
<dbReference type="CDD" id="cd00488">
    <property type="entry name" value="PCD_DCoH"/>
    <property type="match status" value="1"/>
</dbReference>
<reference evidence="5 6" key="1">
    <citation type="submission" date="2018-07" db="EMBL/GenBank/DDBJ databases">
        <title>Genomic Encyclopedia of Type Strains, Phase III (KMG-III): the genomes of soil and plant-associated and newly described type strains.</title>
        <authorList>
            <person name="Whitman W."/>
        </authorList>
    </citation>
    <scope>NUCLEOTIDE SEQUENCE [LARGE SCALE GENOMIC DNA]</scope>
    <source>
        <strain evidence="5 6">CECT 8333</strain>
    </source>
</reference>
<dbReference type="InterPro" id="IPR001533">
    <property type="entry name" value="Pterin_deHydtase"/>
</dbReference>
<accession>A0A369AZ66</accession>
<dbReference type="InterPro" id="IPR036428">
    <property type="entry name" value="PCD_sf"/>
</dbReference>
<sequence length="99" mass="11403">MPFTPQEVEAHLEKLEGWEMEEGRWIIRKYTFSNFMKGIAFVDEVAAISEAFNHHPFITIDHKTVTLRLTSWEEGGITAVDIKEAQQYNEAFEKARSAG</sequence>
<dbReference type="EC" id="4.2.1.96" evidence="3"/>
<evidence type="ECO:0000313" key="6">
    <source>
        <dbReference type="Proteomes" id="UP000253090"/>
    </source>
</evidence>
<dbReference type="SUPFAM" id="SSF55248">
    <property type="entry name" value="PCD-like"/>
    <property type="match status" value="1"/>
</dbReference>
<comment type="similarity">
    <text evidence="2">Belongs to the pterin-4-alpha-carbinolamine dehydratase family.</text>
</comment>
<evidence type="ECO:0000256" key="4">
    <source>
        <dbReference type="ARBA" id="ARBA00023239"/>
    </source>
</evidence>
<proteinExistence type="inferred from homology"/>
<dbReference type="AlphaFoldDB" id="A0A369AZ66"/>
<dbReference type="Gene3D" id="3.30.1360.20">
    <property type="entry name" value="Transcriptional coactivator/pterin dehydratase"/>
    <property type="match status" value="1"/>
</dbReference>
<dbReference type="EMBL" id="QPJW01000017">
    <property type="protein sequence ID" value="RCX14453.1"/>
    <property type="molecule type" value="Genomic_DNA"/>
</dbReference>
<dbReference type="GO" id="GO:0006729">
    <property type="term" value="P:tetrahydrobiopterin biosynthetic process"/>
    <property type="evidence" value="ECO:0007669"/>
    <property type="project" value="InterPro"/>
</dbReference>
<comment type="caution">
    <text evidence="5">The sequence shown here is derived from an EMBL/GenBank/DDBJ whole genome shotgun (WGS) entry which is preliminary data.</text>
</comment>
<evidence type="ECO:0000256" key="1">
    <source>
        <dbReference type="ARBA" id="ARBA00001554"/>
    </source>
</evidence>